<reference evidence="1 2" key="1">
    <citation type="submission" date="2020-07" db="EMBL/GenBank/DDBJ databases">
        <title>Streptomyces isolated from Indian soil.</title>
        <authorList>
            <person name="Mandal S."/>
            <person name="Maiti P.K."/>
        </authorList>
    </citation>
    <scope>NUCLEOTIDE SEQUENCE [LARGE SCALE GENOMIC DNA]</scope>
    <source>
        <strain evidence="1 2">PSKA54</strain>
    </source>
</reference>
<gene>
    <name evidence="1" type="ORF">H1V43_38435</name>
</gene>
<proteinExistence type="predicted"/>
<dbReference type="Gene3D" id="3.40.50.720">
    <property type="entry name" value="NAD(P)-binding Rossmann-like Domain"/>
    <property type="match status" value="1"/>
</dbReference>
<dbReference type="Proteomes" id="UP000586976">
    <property type="component" value="Unassembled WGS sequence"/>
</dbReference>
<name>A0A7W2D978_9ACTN</name>
<accession>A0A7W2D978</accession>
<sequence length="119" mass="13202">MSTKNAEALADAREGELRPFNIKVQTVNPGAYLTGFQETMTETAFRWLDDSLDFNKQADVQAGFDVLIGLSDGRLDPQQMIDAMIEVASYDSGKFRTVVSKAVEEMHKESQAAAWTHTV</sequence>
<keyword evidence="2" id="KW-1185">Reference proteome</keyword>
<dbReference type="EMBL" id="JACEQY010000089">
    <property type="protein sequence ID" value="MBA4867066.1"/>
    <property type="molecule type" value="Genomic_DNA"/>
</dbReference>
<dbReference type="SUPFAM" id="SSF51735">
    <property type="entry name" value="NAD(P)-binding Rossmann-fold domains"/>
    <property type="match status" value="1"/>
</dbReference>
<dbReference type="InterPro" id="IPR036291">
    <property type="entry name" value="NAD(P)-bd_dom_sf"/>
</dbReference>
<comment type="caution">
    <text evidence="1">The sequence shown here is derived from an EMBL/GenBank/DDBJ whole genome shotgun (WGS) entry which is preliminary data.</text>
</comment>
<evidence type="ECO:0000313" key="1">
    <source>
        <dbReference type="EMBL" id="MBA4867066.1"/>
    </source>
</evidence>
<dbReference type="AlphaFoldDB" id="A0A7W2D978"/>
<evidence type="ECO:0000313" key="2">
    <source>
        <dbReference type="Proteomes" id="UP000586976"/>
    </source>
</evidence>
<organism evidence="1 2">
    <name type="scientific">Streptomyces himalayensis subsp. aureolus</name>
    <dbReference type="NCBI Taxonomy" id="2758039"/>
    <lineage>
        <taxon>Bacteria</taxon>
        <taxon>Bacillati</taxon>
        <taxon>Actinomycetota</taxon>
        <taxon>Actinomycetes</taxon>
        <taxon>Kitasatosporales</taxon>
        <taxon>Streptomycetaceae</taxon>
        <taxon>Streptomyces</taxon>
        <taxon>Streptomyces himalayensis</taxon>
    </lineage>
</organism>
<dbReference type="RefSeq" id="WP_181868395.1">
    <property type="nucleotide sequence ID" value="NZ_JACEQY010000089.1"/>
</dbReference>
<protein>
    <submittedName>
        <fullName evidence="1">Uncharacterized protein</fullName>
    </submittedName>
</protein>